<dbReference type="AlphaFoldDB" id="A0A8H9KR84"/>
<reference evidence="2" key="2">
    <citation type="submission" date="2020-09" db="EMBL/GenBank/DDBJ databases">
        <authorList>
            <person name="Sun Q."/>
            <person name="Zhou Y."/>
        </authorList>
    </citation>
    <scope>NUCLEOTIDE SEQUENCE</scope>
    <source>
        <strain evidence="2">CGMCC 1.10749</strain>
    </source>
</reference>
<feature type="region of interest" description="Disordered" evidence="1">
    <location>
        <begin position="127"/>
        <end position="148"/>
    </location>
</feature>
<protein>
    <submittedName>
        <fullName evidence="2">Uncharacterized protein</fullName>
    </submittedName>
</protein>
<sequence length="148" mass="14328">MRGWDAFGVGAVFGLGRFEADGAGVGVARGVVVARGVDVGRGVGVARGVGAVVGVADVGVDVGSTGVTGAGLALVGRVRDGSATASASGVQVTPPQPASPPVSAVARTTVATRRLVVPVMSLPARGCRTSSTRPDAHPGSRVACVADS</sequence>
<dbReference type="Proteomes" id="UP000628079">
    <property type="component" value="Unassembled WGS sequence"/>
</dbReference>
<organism evidence="2 3">
    <name type="scientific">Knoellia flava</name>
    <dbReference type="NCBI Taxonomy" id="913969"/>
    <lineage>
        <taxon>Bacteria</taxon>
        <taxon>Bacillati</taxon>
        <taxon>Actinomycetota</taxon>
        <taxon>Actinomycetes</taxon>
        <taxon>Micrococcales</taxon>
        <taxon>Intrasporangiaceae</taxon>
        <taxon>Knoellia</taxon>
    </lineage>
</organism>
<evidence type="ECO:0000313" key="2">
    <source>
        <dbReference type="EMBL" id="GGB79352.1"/>
    </source>
</evidence>
<evidence type="ECO:0000256" key="1">
    <source>
        <dbReference type="SAM" id="MobiDB-lite"/>
    </source>
</evidence>
<proteinExistence type="predicted"/>
<dbReference type="EMBL" id="BMEA01000002">
    <property type="protein sequence ID" value="GGB79352.1"/>
    <property type="molecule type" value="Genomic_DNA"/>
</dbReference>
<gene>
    <name evidence="2" type="ORF">GCM10011314_18680</name>
</gene>
<name>A0A8H9KR84_9MICO</name>
<comment type="caution">
    <text evidence="2">The sequence shown here is derived from an EMBL/GenBank/DDBJ whole genome shotgun (WGS) entry which is preliminary data.</text>
</comment>
<reference evidence="2" key="1">
    <citation type="journal article" date="2014" name="Int. J. Syst. Evol. Microbiol.">
        <title>Complete genome sequence of Corynebacterium casei LMG S-19264T (=DSM 44701T), isolated from a smear-ripened cheese.</title>
        <authorList>
            <consortium name="US DOE Joint Genome Institute (JGI-PGF)"/>
            <person name="Walter F."/>
            <person name="Albersmeier A."/>
            <person name="Kalinowski J."/>
            <person name="Ruckert C."/>
        </authorList>
    </citation>
    <scope>NUCLEOTIDE SEQUENCE</scope>
    <source>
        <strain evidence="2">CGMCC 1.10749</strain>
    </source>
</reference>
<accession>A0A8H9KR84</accession>
<evidence type="ECO:0000313" key="3">
    <source>
        <dbReference type="Proteomes" id="UP000628079"/>
    </source>
</evidence>